<organism evidence="1 2">
    <name type="scientific">Nephila pilipes</name>
    <name type="common">Giant wood spider</name>
    <name type="synonym">Nephila maculata</name>
    <dbReference type="NCBI Taxonomy" id="299642"/>
    <lineage>
        <taxon>Eukaryota</taxon>
        <taxon>Metazoa</taxon>
        <taxon>Ecdysozoa</taxon>
        <taxon>Arthropoda</taxon>
        <taxon>Chelicerata</taxon>
        <taxon>Arachnida</taxon>
        <taxon>Araneae</taxon>
        <taxon>Araneomorphae</taxon>
        <taxon>Entelegynae</taxon>
        <taxon>Araneoidea</taxon>
        <taxon>Nephilidae</taxon>
        <taxon>Nephila</taxon>
    </lineage>
</organism>
<sequence length="127" mass="13879">MLTNVSLLSGAGVATCRRCTRTSKDRWGFHPTCRLRVLMPQKTSEWCIIPSEAPGKILQYNLSEASPCLYSNTASPGCSTTGACQGQDQEIILTNPNSAEKSGCCQTGEAEILETCLPPRLRRLWSK</sequence>
<comment type="caution">
    <text evidence="1">The sequence shown here is derived from an EMBL/GenBank/DDBJ whole genome shotgun (WGS) entry which is preliminary data.</text>
</comment>
<protein>
    <submittedName>
        <fullName evidence="1">Uncharacterized protein</fullName>
    </submittedName>
</protein>
<dbReference type="Proteomes" id="UP000887013">
    <property type="component" value="Unassembled WGS sequence"/>
</dbReference>
<accession>A0A8X6QUK0</accession>
<gene>
    <name evidence="1" type="ORF">NPIL_470561</name>
</gene>
<dbReference type="AlphaFoldDB" id="A0A8X6QUK0"/>
<evidence type="ECO:0000313" key="2">
    <source>
        <dbReference type="Proteomes" id="UP000887013"/>
    </source>
</evidence>
<evidence type="ECO:0000313" key="1">
    <source>
        <dbReference type="EMBL" id="GFU40004.1"/>
    </source>
</evidence>
<name>A0A8X6QUK0_NEPPI</name>
<proteinExistence type="predicted"/>
<keyword evidence="2" id="KW-1185">Reference proteome</keyword>
<reference evidence="1" key="1">
    <citation type="submission" date="2020-08" db="EMBL/GenBank/DDBJ databases">
        <title>Multicomponent nature underlies the extraordinary mechanical properties of spider dragline silk.</title>
        <authorList>
            <person name="Kono N."/>
            <person name="Nakamura H."/>
            <person name="Mori M."/>
            <person name="Yoshida Y."/>
            <person name="Ohtoshi R."/>
            <person name="Malay A.D."/>
            <person name="Moran D.A.P."/>
            <person name="Tomita M."/>
            <person name="Numata K."/>
            <person name="Arakawa K."/>
        </authorList>
    </citation>
    <scope>NUCLEOTIDE SEQUENCE</scope>
</reference>
<dbReference type="EMBL" id="BMAW01035514">
    <property type="protein sequence ID" value="GFU40004.1"/>
    <property type="molecule type" value="Genomic_DNA"/>
</dbReference>